<dbReference type="Pfam" id="PF13675">
    <property type="entry name" value="PilJ"/>
    <property type="match status" value="1"/>
</dbReference>
<dbReference type="PANTHER" id="PTHR33121">
    <property type="entry name" value="CYCLIC DI-GMP PHOSPHODIESTERASE PDEF"/>
    <property type="match status" value="1"/>
</dbReference>
<comment type="caution">
    <text evidence="8">The sequence shown here is derived from an EMBL/GenBank/DDBJ whole genome shotgun (WGS) entry which is preliminary data.</text>
</comment>
<dbReference type="GO" id="GO:0016020">
    <property type="term" value="C:membrane"/>
    <property type="evidence" value="ECO:0007669"/>
    <property type="project" value="UniProtKB-SubCell"/>
</dbReference>
<feature type="transmembrane region" description="Helical" evidence="5">
    <location>
        <begin position="157"/>
        <end position="181"/>
    </location>
</feature>
<dbReference type="CDD" id="cd01949">
    <property type="entry name" value="GGDEF"/>
    <property type="match status" value="1"/>
</dbReference>
<name>A0A2W7JBG8_9PROT</name>
<evidence type="ECO:0000259" key="6">
    <source>
        <dbReference type="PROSITE" id="PS50883"/>
    </source>
</evidence>
<dbReference type="SMART" id="SM00052">
    <property type="entry name" value="EAL"/>
    <property type="match status" value="1"/>
</dbReference>
<keyword evidence="9" id="KW-1185">Reference proteome</keyword>
<dbReference type="SMART" id="SM00267">
    <property type="entry name" value="GGDEF"/>
    <property type="match status" value="1"/>
</dbReference>
<dbReference type="SUPFAM" id="SSF55073">
    <property type="entry name" value="Nucleotide cyclase"/>
    <property type="match status" value="1"/>
</dbReference>
<dbReference type="RefSeq" id="WP_158537076.1">
    <property type="nucleotide sequence ID" value="NZ_QKYU01000003.1"/>
</dbReference>
<accession>A0A2W7JBG8</accession>
<dbReference type="InterPro" id="IPR001633">
    <property type="entry name" value="EAL_dom"/>
</dbReference>
<dbReference type="CDD" id="cd01948">
    <property type="entry name" value="EAL"/>
    <property type="match status" value="1"/>
</dbReference>
<dbReference type="Pfam" id="PF00563">
    <property type="entry name" value="EAL"/>
    <property type="match status" value="1"/>
</dbReference>
<dbReference type="NCBIfam" id="TIGR00254">
    <property type="entry name" value="GGDEF"/>
    <property type="match status" value="1"/>
</dbReference>
<evidence type="ECO:0000313" key="9">
    <source>
        <dbReference type="Proteomes" id="UP000249688"/>
    </source>
</evidence>
<keyword evidence="2 5" id="KW-0812">Transmembrane</keyword>
<keyword evidence="4 5" id="KW-0472">Membrane</keyword>
<proteinExistence type="predicted"/>
<dbReference type="InterPro" id="IPR029095">
    <property type="entry name" value="NarX-like_N"/>
</dbReference>
<evidence type="ECO:0000256" key="5">
    <source>
        <dbReference type="SAM" id="Phobius"/>
    </source>
</evidence>
<dbReference type="GO" id="GO:0071111">
    <property type="term" value="F:cyclic-guanylate-specific phosphodiesterase activity"/>
    <property type="evidence" value="ECO:0007669"/>
    <property type="project" value="InterPro"/>
</dbReference>
<organism evidence="8 9">
    <name type="scientific">Humitalea rosea</name>
    <dbReference type="NCBI Taxonomy" id="990373"/>
    <lineage>
        <taxon>Bacteria</taxon>
        <taxon>Pseudomonadati</taxon>
        <taxon>Pseudomonadota</taxon>
        <taxon>Alphaproteobacteria</taxon>
        <taxon>Acetobacterales</taxon>
        <taxon>Roseomonadaceae</taxon>
        <taxon>Humitalea</taxon>
    </lineage>
</organism>
<dbReference type="Pfam" id="PF00990">
    <property type="entry name" value="GGDEF"/>
    <property type="match status" value="1"/>
</dbReference>
<dbReference type="Gene3D" id="3.20.20.450">
    <property type="entry name" value="EAL domain"/>
    <property type="match status" value="1"/>
</dbReference>
<dbReference type="InterPro" id="IPR000160">
    <property type="entry name" value="GGDEF_dom"/>
</dbReference>
<dbReference type="InterPro" id="IPR043128">
    <property type="entry name" value="Rev_trsase/Diguanyl_cyclase"/>
</dbReference>
<sequence>MSRHYLLALSLIGGLAIISAVLIGVLVERQESYATIIDMAGRQRMLSLRIAALVAPGGVEDPAALTQAADEMLQAHWTLRQEPAHMTLALTQSYFAPATGLDQRVQGFLRTAASLASGPVNPAVARRVRQEAMGPLLDSLQNTVELHQAAAERDMSVILWGHCASAALALLLLLAETMLIFRPQAHRLAGLTERLAREADHDPLTGLYNRRAMERVLEAALVAGERLAIIMLDLDYFKGTNDSAGHAAGDAVLCAAAERLRAALAPGDIVARVGGDEFLILLRGITDRAKVQAMAEGISERLGRPFTWQGQALRIGATCGFAMSPADACVRSDLLRVADDALRRAKAAARGRVAGASAADATRLAREAQIATALFAAGGAPRGLYAALQPQIDLKDGALLGFEALARWDDPVLGAIAPGEFLPIAARQGLLPALGRAVRRDAFSTLAWLRDAGLPAPRVAINLAPEELAVPNLVEAIELDLITRGLRHADLELEITEDVLLDRVSDVVRERLKRLRDRGVRLSIDDFGTGYAGLLQLLRLSLDAVKLDRRFVAGIGYDARAEEIIRATAGLAAGLGLELVAEGVETEQQAQILLERGITIGQGWLLARPMRQAELWDWLEARSAKAPMVLHRLG</sequence>
<dbReference type="EMBL" id="QKYU01000003">
    <property type="protein sequence ID" value="PZW49031.1"/>
    <property type="molecule type" value="Genomic_DNA"/>
</dbReference>
<evidence type="ECO:0000259" key="7">
    <source>
        <dbReference type="PROSITE" id="PS50887"/>
    </source>
</evidence>
<dbReference type="InterPro" id="IPR035919">
    <property type="entry name" value="EAL_sf"/>
</dbReference>
<dbReference type="SUPFAM" id="SSF141868">
    <property type="entry name" value="EAL domain-like"/>
    <property type="match status" value="1"/>
</dbReference>
<evidence type="ECO:0000256" key="1">
    <source>
        <dbReference type="ARBA" id="ARBA00004141"/>
    </source>
</evidence>
<evidence type="ECO:0000256" key="4">
    <source>
        <dbReference type="ARBA" id="ARBA00023136"/>
    </source>
</evidence>
<dbReference type="Proteomes" id="UP000249688">
    <property type="component" value="Unassembled WGS sequence"/>
</dbReference>
<dbReference type="PROSITE" id="PS50883">
    <property type="entry name" value="EAL"/>
    <property type="match status" value="1"/>
</dbReference>
<evidence type="ECO:0000256" key="2">
    <source>
        <dbReference type="ARBA" id="ARBA00022692"/>
    </source>
</evidence>
<feature type="transmembrane region" description="Helical" evidence="5">
    <location>
        <begin position="6"/>
        <end position="27"/>
    </location>
</feature>
<evidence type="ECO:0000313" key="8">
    <source>
        <dbReference type="EMBL" id="PZW49031.1"/>
    </source>
</evidence>
<dbReference type="AlphaFoldDB" id="A0A2W7JBG8"/>
<keyword evidence="3 5" id="KW-1133">Transmembrane helix</keyword>
<dbReference type="InterPro" id="IPR050706">
    <property type="entry name" value="Cyclic-di-GMP_PDE-like"/>
</dbReference>
<protein>
    <submittedName>
        <fullName evidence="8">Diguanylate cyclase (GGDEF)-like protein</fullName>
    </submittedName>
</protein>
<feature type="domain" description="EAL" evidence="6">
    <location>
        <begin position="363"/>
        <end position="623"/>
    </location>
</feature>
<dbReference type="PROSITE" id="PS50887">
    <property type="entry name" value="GGDEF"/>
    <property type="match status" value="1"/>
</dbReference>
<reference evidence="8 9" key="1">
    <citation type="submission" date="2018-06" db="EMBL/GenBank/DDBJ databases">
        <title>Genomic Encyclopedia of Archaeal and Bacterial Type Strains, Phase II (KMG-II): from individual species to whole genera.</title>
        <authorList>
            <person name="Goeker M."/>
        </authorList>
    </citation>
    <scope>NUCLEOTIDE SEQUENCE [LARGE SCALE GENOMIC DNA]</scope>
    <source>
        <strain evidence="8 9">DSM 24525</strain>
    </source>
</reference>
<feature type="domain" description="GGDEF" evidence="7">
    <location>
        <begin position="225"/>
        <end position="358"/>
    </location>
</feature>
<evidence type="ECO:0000256" key="3">
    <source>
        <dbReference type="ARBA" id="ARBA00022989"/>
    </source>
</evidence>
<comment type="subcellular location">
    <subcellularLocation>
        <location evidence="1">Membrane</location>
        <topology evidence="1">Multi-pass membrane protein</topology>
    </subcellularLocation>
</comment>
<dbReference type="OrthoDB" id="9793210at2"/>
<dbReference type="Gene3D" id="3.30.70.270">
    <property type="match status" value="1"/>
</dbReference>
<gene>
    <name evidence="8" type="ORF">C8P66_10356</name>
</gene>
<dbReference type="PANTHER" id="PTHR33121:SF70">
    <property type="entry name" value="SIGNALING PROTEIN YKOW"/>
    <property type="match status" value="1"/>
</dbReference>
<dbReference type="InterPro" id="IPR029787">
    <property type="entry name" value="Nucleotide_cyclase"/>
</dbReference>